<sequence length="357" mass="39548">MTMTVRACGSISVLPLPDLVAAAEAHGETVPVKEYAQCAVPVRCELAVEHEMDGAHCVYVKEWDDGTGNLWWRWWADGAGEFVSAPACEAVSDGDDPEACYLVASHPREHSWEIFNPLREEVTRDAQSFLPDGLGRRRPQDGPYALGMATTAEPKYTGLIFDFFGVLTFNMVEVISYFEDRERIARGTFLRAWADPRGQELFRQLELGEITQPDWNRGFAALMGVAPDNLMARYLHDAFPAHQVLNVARQARAAGIRTAVLSNSLGREPYDPYAGFDLHGTFDEVVLSAEHGVRKPDPAVFRLVLDKLGVPAGRCLFVDDSEENLAAAHRLGITPLLALDEKVVARRLREVLGLTDL</sequence>
<gene>
    <name evidence="1" type="ORF">IAG44_17745</name>
</gene>
<dbReference type="PANTHER" id="PTHR47829">
    <property type="entry name" value="HYDROLASE, PUTATIVE (AFU_ORTHOLOGUE AFUA_1G12880)-RELATED"/>
    <property type="match status" value="1"/>
</dbReference>
<dbReference type="InterPro" id="IPR036412">
    <property type="entry name" value="HAD-like_sf"/>
</dbReference>
<dbReference type="Gene3D" id="3.40.50.1000">
    <property type="entry name" value="HAD superfamily/HAD-like"/>
    <property type="match status" value="1"/>
</dbReference>
<dbReference type="NCBIfam" id="TIGR01509">
    <property type="entry name" value="HAD-SF-IA-v3"/>
    <property type="match status" value="1"/>
</dbReference>
<dbReference type="InterPro" id="IPR052898">
    <property type="entry name" value="ACAD10-like"/>
</dbReference>
<name>A0A7H0IE82_9ACTN</name>
<protein>
    <submittedName>
        <fullName evidence="1">HAD family phosphatase</fullName>
    </submittedName>
</protein>
<dbReference type="Proteomes" id="UP000516052">
    <property type="component" value="Chromosome"/>
</dbReference>
<reference evidence="1 2" key="1">
    <citation type="submission" date="2020-08" db="EMBL/GenBank/DDBJ databases">
        <title>A novel species.</title>
        <authorList>
            <person name="Gao J."/>
        </authorList>
    </citation>
    <scope>NUCLEOTIDE SEQUENCE [LARGE SCALE GENOMIC DNA]</scope>
    <source>
        <strain evidence="1 2">CRXT-G-22</strain>
    </source>
</reference>
<dbReference type="Pfam" id="PF00702">
    <property type="entry name" value="Hydrolase"/>
    <property type="match status" value="1"/>
</dbReference>
<dbReference type="SUPFAM" id="SSF56784">
    <property type="entry name" value="HAD-like"/>
    <property type="match status" value="1"/>
</dbReference>
<dbReference type="SFLD" id="SFLDS00003">
    <property type="entry name" value="Haloacid_Dehalogenase"/>
    <property type="match status" value="1"/>
</dbReference>
<dbReference type="SFLD" id="SFLDG01129">
    <property type="entry name" value="C1.5:_HAD__Beta-PGM__Phosphata"/>
    <property type="match status" value="1"/>
</dbReference>
<dbReference type="KEGG" id="sroi:IAG44_17745"/>
<dbReference type="PRINTS" id="PR00413">
    <property type="entry name" value="HADHALOGNASE"/>
</dbReference>
<dbReference type="AlphaFoldDB" id="A0A7H0IE82"/>
<keyword evidence="2" id="KW-1185">Reference proteome</keyword>
<evidence type="ECO:0000313" key="1">
    <source>
        <dbReference type="EMBL" id="QNP71098.1"/>
    </source>
</evidence>
<dbReference type="EMBL" id="CP060828">
    <property type="protein sequence ID" value="QNP71098.1"/>
    <property type="molecule type" value="Genomic_DNA"/>
</dbReference>
<accession>A0A7H0IE82</accession>
<dbReference type="PANTHER" id="PTHR47829:SF1">
    <property type="entry name" value="HAD FAMILY PHOSPHATASE"/>
    <property type="match status" value="1"/>
</dbReference>
<organism evidence="1 2">
    <name type="scientific">Streptomyces roseirectus</name>
    <dbReference type="NCBI Taxonomy" id="2768066"/>
    <lineage>
        <taxon>Bacteria</taxon>
        <taxon>Bacillati</taxon>
        <taxon>Actinomycetota</taxon>
        <taxon>Actinomycetes</taxon>
        <taxon>Kitasatosporales</taxon>
        <taxon>Streptomycetaceae</taxon>
        <taxon>Streptomyces</taxon>
    </lineage>
</organism>
<dbReference type="CDD" id="cd02603">
    <property type="entry name" value="HAD_sEH-N_like"/>
    <property type="match status" value="1"/>
</dbReference>
<dbReference type="InterPro" id="IPR006439">
    <property type="entry name" value="HAD-SF_hydro_IA"/>
</dbReference>
<dbReference type="RefSeq" id="WP_187748073.1">
    <property type="nucleotide sequence ID" value="NZ_CP060828.1"/>
</dbReference>
<evidence type="ECO:0000313" key="2">
    <source>
        <dbReference type="Proteomes" id="UP000516052"/>
    </source>
</evidence>
<dbReference type="InterPro" id="IPR023214">
    <property type="entry name" value="HAD_sf"/>
</dbReference>
<proteinExistence type="predicted"/>